<name>A0A7S3ZRN5_9STRA</name>
<evidence type="ECO:0000313" key="2">
    <source>
        <dbReference type="EMBL" id="CAE0691592.1"/>
    </source>
</evidence>
<feature type="region of interest" description="Disordered" evidence="1">
    <location>
        <begin position="266"/>
        <end position="293"/>
    </location>
</feature>
<organism evidence="2">
    <name type="scientific">Pelagomonas calceolata</name>
    <dbReference type="NCBI Taxonomy" id="35677"/>
    <lineage>
        <taxon>Eukaryota</taxon>
        <taxon>Sar</taxon>
        <taxon>Stramenopiles</taxon>
        <taxon>Ochrophyta</taxon>
        <taxon>Pelagophyceae</taxon>
        <taxon>Pelagomonadales</taxon>
        <taxon>Pelagomonadaceae</taxon>
        <taxon>Pelagomonas</taxon>
    </lineage>
</organism>
<feature type="region of interest" description="Disordered" evidence="1">
    <location>
        <begin position="34"/>
        <end position="75"/>
    </location>
</feature>
<dbReference type="EMBL" id="HBIW01008301">
    <property type="protein sequence ID" value="CAE0691592.1"/>
    <property type="molecule type" value="Transcribed_RNA"/>
</dbReference>
<sequence>MDVLLAAVAEQAPAPTGDAAASASAAGRLRALSAVDEAEAPESSRQRRVVTRDASSDDSAGELASMESVEGVSIVSPPGRLSPSIDGLSLLSLSAPQAGSTFGGRKPRARSFDMRGEPVQSSSRSSAKRPRSASCVTPPEPAVDAGRSKVVDGVPKPLDLDAPAHPLLYEDLINFPRTRGKAHARRCVMCGRLASGTDAACSIPLQNKDVCKRCDTGIWFHVKTQQHFKWCKGCKKFLHAHFFREKLLKCATKYAKQPSKCDKCRERGRQSYMSKRLERDAAKRAEAEGGKAP</sequence>
<dbReference type="AlphaFoldDB" id="A0A7S3ZRN5"/>
<gene>
    <name evidence="2" type="ORF">PCAL00307_LOCUS7028</name>
</gene>
<protein>
    <submittedName>
        <fullName evidence="2">Uncharacterized protein</fullName>
    </submittedName>
</protein>
<reference evidence="2" key="1">
    <citation type="submission" date="2021-01" db="EMBL/GenBank/DDBJ databases">
        <authorList>
            <person name="Corre E."/>
            <person name="Pelletier E."/>
            <person name="Niang G."/>
            <person name="Scheremetjew M."/>
            <person name="Finn R."/>
            <person name="Kale V."/>
            <person name="Holt S."/>
            <person name="Cochrane G."/>
            <person name="Meng A."/>
            <person name="Brown T."/>
            <person name="Cohen L."/>
        </authorList>
    </citation>
    <scope>NUCLEOTIDE SEQUENCE</scope>
    <source>
        <strain evidence="2">CCMP1756</strain>
    </source>
</reference>
<feature type="compositionally biased region" description="Basic and acidic residues" evidence="1">
    <location>
        <begin position="42"/>
        <end position="55"/>
    </location>
</feature>
<feature type="region of interest" description="Disordered" evidence="1">
    <location>
        <begin position="96"/>
        <end position="149"/>
    </location>
</feature>
<evidence type="ECO:0000256" key="1">
    <source>
        <dbReference type="SAM" id="MobiDB-lite"/>
    </source>
</evidence>
<proteinExistence type="predicted"/>
<accession>A0A7S3ZRN5</accession>